<feature type="transmembrane region" description="Helical" evidence="9">
    <location>
        <begin position="160"/>
        <end position="177"/>
    </location>
</feature>
<reference evidence="12 13" key="1">
    <citation type="submission" date="2018-04" db="EMBL/GenBank/DDBJ databases">
        <title>Genomic Encyclopedia of Type Strains, Phase IV (KMG-IV): sequencing the most valuable type-strain genomes for metagenomic binning, comparative biology and taxonomic classification.</title>
        <authorList>
            <person name="Goeker M."/>
        </authorList>
    </citation>
    <scope>NUCLEOTIDE SEQUENCE [LARGE SCALE GENOMIC DNA]</scope>
    <source>
        <strain evidence="12 13">DSM 14823</strain>
    </source>
</reference>
<dbReference type="RefSeq" id="WP_116882876.1">
    <property type="nucleotide sequence ID" value="NZ_QEKH01000004.1"/>
</dbReference>
<feature type="transmembrane region" description="Helical" evidence="9">
    <location>
        <begin position="91"/>
        <end position="109"/>
    </location>
</feature>
<keyword evidence="13" id="KW-1185">Reference proteome</keyword>
<dbReference type="GO" id="GO:0005886">
    <property type="term" value="C:plasma membrane"/>
    <property type="evidence" value="ECO:0007669"/>
    <property type="project" value="TreeGrafter"/>
</dbReference>
<dbReference type="InterPro" id="IPR044751">
    <property type="entry name" value="Ion_transp-like_CBS"/>
</dbReference>
<evidence type="ECO:0000256" key="5">
    <source>
        <dbReference type="ARBA" id="ARBA00023122"/>
    </source>
</evidence>
<feature type="transmembrane region" description="Helical" evidence="9">
    <location>
        <begin position="121"/>
        <end position="139"/>
    </location>
</feature>
<dbReference type="Proteomes" id="UP000245959">
    <property type="component" value="Unassembled WGS sequence"/>
</dbReference>
<keyword evidence="3" id="KW-0677">Repeat</keyword>
<dbReference type="OrthoDB" id="9798188at2"/>
<dbReference type="GeneID" id="78294197"/>
<evidence type="ECO:0000256" key="9">
    <source>
        <dbReference type="SAM" id="Phobius"/>
    </source>
</evidence>
<evidence type="ECO:0000256" key="3">
    <source>
        <dbReference type="ARBA" id="ARBA00022737"/>
    </source>
</evidence>
<keyword evidence="5 7" id="KW-0129">CBS domain</keyword>
<dbReference type="PROSITE" id="PS51846">
    <property type="entry name" value="CNNM"/>
    <property type="match status" value="1"/>
</dbReference>
<sequence length="450" mass="50228">METPPATGPAAVFLIRPFNQCPAGTKERQTLEAWFIFFGSIAAAMILSNLCSLMEAAILSLTPSQLAELRQKSPQAGKICQALKKDIDKPIAVILIINTAAHTIGAAVAGGSLDKTFGSQYMWVFSLVFTLLMVQYTEILPKTLGVRFNRKVMQYAARPLQVAVVLFLPLIKLTHLINRPFERRRPEQPSTADEISALAALARSSQVISTRQERIIKAVPRLSERTARVVMLPAENISFLSSDQSVTDAINSVGNDFHTRYPVCEHGNRNKVLGYVNFKELVATFRAHPGAVSLTDILRPIAVAEPDDTASELLERFASQHCHMTIVRDPDSGQTLGLVTLEDIVEELLGDLDDEFDPLPRTFYSPSEFFWVVGGGVPMTLLARDTHLNLPRRAEPVSVWLARMLKRPPKVGDVLRHRNAEFYVRKIRRGQVWEFNLKRLKEENPGEQVP</sequence>
<dbReference type="Pfam" id="PF01595">
    <property type="entry name" value="CNNM"/>
    <property type="match status" value="1"/>
</dbReference>
<dbReference type="AlphaFoldDB" id="A0A2U1B884"/>
<feature type="domain" description="CNNM transmembrane" evidence="11">
    <location>
        <begin position="30"/>
        <end position="212"/>
    </location>
</feature>
<keyword evidence="2 8" id="KW-0812">Transmembrane</keyword>
<comment type="subcellular location">
    <subcellularLocation>
        <location evidence="1">Membrane</location>
        <topology evidence="1">Multi-pass membrane protein</topology>
    </subcellularLocation>
</comment>
<dbReference type="PANTHER" id="PTHR22777:SF4">
    <property type="entry name" value="UPF0053 PROTEIN SLL1254"/>
    <property type="match status" value="1"/>
</dbReference>
<dbReference type="InterPro" id="IPR002550">
    <property type="entry name" value="CNNM"/>
</dbReference>
<evidence type="ECO:0000259" key="11">
    <source>
        <dbReference type="PROSITE" id="PS51846"/>
    </source>
</evidence>
<evidence type="ECO:0000256" key="2">
    <source>
        <dbReference type="ARBA" id="ARBA00022692"/>
    </source>
</evidence>
<keyword evidence="4 8" id="KW-1133">Transmembrane helix</keyword>
<dbReference type="Pfam" id="PF00571">
    <property type="entry name" value="CBS"/>
    <property type="match status" value="1"/>
</dbReference>
<proteinExistence type="predicted"/>
<dbReference type="InterPro" id="IPR000644">
    <property type="entry name" value="CBS_dom"/>
</dbReference>
<dbReference type="EMBL" id="QEKH01000004">
    <property type="protein sequence ID" value="PVY44884.1"/>
    <property type="molecule type" value="Genomic_DNA"/>
</dbReference>
<protein>
    <submittedName>
        <fullName evidence="12">CBS domain containing-hemolysin-like protein</fullName>
    </submittedName>
</protein>
<feature type="domain" description="CBS" evidence="10">
    <location>
        <begin position="297"/>
        <end position="355"/>
    </location>
</feature>
<evidence type="ECO:0000256" key="4">
    <source>
        <dbReference type="ARBA" id="ARBA00022989"/>
    </source>
</evidence>
<comment type="caution">
    <text evidence="12">The sequence shown here is derived from an EMBL/GenBank/DDBJ whole genome shotgun (WGS) entry which is preliminary data.</text>
</comment>
<dbReference type="CDD" id="cd04590">
    <property type="entry name" value="CBS_pair_CorC_HlyC_assoc"/>
    <property type="match status" value="1"/>
</dbReference>
<dbReference type="PROSITE" id="PS51371">
    <property type="entry name" value="CBS"/>
    <property type="match status" value="1"/>
</dbReference>
<dbReference type="SUPFAM" id="SSF54631">
    <property type="entry name" value="CBS-domain pair"/>
    <property type="match status" value="1"/>
</dbReference>
<evidence type="ECO:0000256" key="6">
    <source>
        <dbReference type="ARBA" id="ARBA00023136"/>
    </source>
</evidence>
<dbReference type="Gene3D" id="3.10.580.10">
    <property type="entry name" value="CBS-domain"/>
    <property type="match status" value="1"/>
</dbReference>
<evidence type="ECO:0000313" key="12">
    <source>
        <dbReference type="EMBL" id="PVY44884.1"/>
    </source>
</evidence>
<name>A0A2U1B884_9BACT</name>
<evidence type="ECO:0000313" key="13">
    <source>
        <dbReference type="Proteomes" id="UP000245959"/>
    </source>
</evidence>
<evidence type="ECO:0000259" key="10">
    <source>
        <dbReference type="PROSITE" id="PS51371"/>
    </source>
</evidence>
<evidence type="ECO:0000256" key="7">
    <source>
        <dbReference type="PROSITE-ProRule" id="PRU00703"/>
    </source>
</evidence>
<dbReference type="PANTHER" id="PTHR22777">
    <property type="entry name" value="HEMOLYSIN-RELATED"/>
    <property type="match status" value="1"/>
</dbReference>
<accession>A0A2U1B884</accession>
<keyword evidence="6 8" id="KW-0472">Membrane</keyword>
<evidence type="ECO:0000256" key="1">
    <source>
        <dbReference type="ARBA" id="ARBA00004141"/>
    </source>
</evidence>
<organism evidence="12 13">
    <name type="scientific">Victivallis vadensis</name>
    <dbReference type="NCBI Taxonomy" id="172901"/>
    <lineage>
        <taxon>Bacteria</taxon>
        <taxon>Pseudomonadati</taxon>
        <taxon>Lentisphaerota</taxon>
        <taxon>Lentisphaeria</taxon>
        <taxon>Victivallales</taxon>
        <taxon>Victivallaceae</taxon>
        <taxon>Victivallis</taxon>
    </lineage>
</organism>
<gene>
    <name evidence="12" type="ORF">C8D82_10427</name>
</gene>
<feature type="transmembrane region" description="Helical" evidence="9">
    <location>
        <begin position="34"/>
        <end position="62"/>
    </location>
</feature>
<evidence type="ECO:0000256" key="8">
    <source>
        <dbReference type="PROSITE-ProRule" id="PRU01193"/>
    </source>
</evidence>
<dbReference type="InterPro" id="IPR046342">
    <property type="entry name" value="CBS_dom_sf"/>
</dbReference>